<evidence type="ECO:0000256" key="4">
    <source>
        <dbReference type="ARBA" id="ARBA00022679"/>
    </source>
</evidence>
<dbReference type="EC" id="2.1.1.221" evidence="1"/>
<evidence type="ECO:0000256" key="9">
    <source>
        <dbReference type="SAM" id="MobiDB-lite"/>
    </source>
</evidence>
<dbReference type="PANTHER" id="PTHR13563">
    <property type="entry name" value="TRNA (GUANINE-9-) METHYLTRANSFERASE"/>
    <property type="match status" value="1"/>
</dbReference>
<proteinExistence type="predicted"/>
<organism evidence="11 12">
    <name type="scientific">Lobosporangium transversale</name>
    <dbReference type="NCBI Taxonomy" id="64571"/>
    <lineage>
        <taxon>Eukaryota</taxon>
        <taxon>Fungi</taxon>
        <taxon>Fungi incertae sedis</taxon>
        <taxon>Mucoromycota</taxon>
        <taxon>Mortierellomycotina</taxon>
        <taxon>Mortierellomycetes</taxon>
        <taxon>Mortierellales</taxon>
        <taxon>Mortierellaceae</taxon>
        <taxon>Lobosporangium</taxon>
    </lineage>
</organism>
<dbReference type="CDD" id="cd18089">
    <property type="entry name" value="SPOUT_Trm10-like"/>
    <property type="match status" value="1"/>
</dbReference>
<feature type="compositionally biased region" description="Basic and acidic residues" evidence="9">
    <location>
        <begin position="571"/>
        <end position="580"/>
    </location>
</feature>
<evidence type="ECO:0000256" key="7">
    <source>
        <dbReference type="ARBA" id="ARBA00032166"/>
    </source>
</evidence>
<gene>
    <name evidence="11" type="ORF">BCR41DRAFT_337018</name>
</gene>
<dbReference type="InterPro" id="IPR028564">
    <property type="entry name" value="MT_TRM10-typ"/>
</dbReference>
<evidence type="ECO:0000256" key="8">
    <source>
        <dbReference type="ARBA" id="ARBA00048434"/>
    </source>
</evidence>
<evidence type="ECO:0000256" key="1">
    <source>
        <dbReference type="ARBA" id="ARBA00012797"/>
    </source>
</evidence>
<evidence type="ECO:0000256" key="5">
    <source>
        <dbReference type="ARBA" id="ARBA00022691"/>
    </source>
</evidence>
<dbReference type="GO" id="GO:0052905">
    <property type="term" value="F:tRNA (guanosine(9)-N1)-methyltransferase activity"/>
    <property type="evidence" value="ECO:0007669"/>
    <property type="project" value="UniProtKB-EC"/>
</dbReference>
<dbReference type="PROSITE" id="PS51675">
    <property type="entry name" value="SAM_MT_TRM10"/>
    <property type="match status" value="1"/>
</dbReference>
<dbReference type="GO" id="GO:0002939">
    <property type="term" value="P:tRNA N1-guanine methylation"/>
    <property type="evidence" value="ECO:0007669"/>
    <property type="project" value="TreeGrafter"/>
</dbReference>
<dbReference type="Gene3D" id="3.40.1280.30">
    <property type="match status" value="2"/>
</dbReference>
<feature type="compositionally biased region" description="Basic and acidic residues" evidence="9">
    <location>
        <begin position="22"/>
        <end position="31"/>
    </location>
</feature>
<evidence type="ECO:0000256" key="2">
    <source>
        <dbReference type="ARBA" id="ARBA00020451"/>
    </source>
</evidence>
<dbReference type="EMBL" id="MCFF01000020">
    <property type="protein sequence ID" value="ORZ14963.1"/>
    <property type="molecule type" value="Genomic_DNA"/>
</dbReference>
<comment type="caution">
    <text evidence="11">The sequence shown here is derived from an EMBL/GenBank/DDBJ whole genome shotgun (WGS) entry which is preliminary data.</text>
</comment>
<feature type="region of interest" description="Disordered" evidence="9">
    <location>
        <begin position="509"/>
        <end position="580"/>
    </location>
</feature>
<keyword evidence="5" id="KW-0949">S-adenosyl-L-methionine</keyword>
<name>A0A1Y2GM39_9FUNG</name>
<keyword evidence="12" id="KW-1185">Reference proteome</keyword>
<evidence type="ECO:0000259" key="10">
    <source>
        <dbReference type="PROSITE" id="PS51675"/>
    </source>
</evidence>
<comment type="catalytic activity">
    <reaction evidence="8">
        <text>guanosine(9) in tRNA + S-adenosyl-L-methionine = N(1)-methylguanosine(9) in tRNA + S-adenosyl-L-homocysteine + H(+)</text>
        <dbReference type="Rhea" id="RHEA:43156"/>
        <dbReference type="Rhea" id="RHEA-COMP:10367"/>
        <dbReference type="Rhea" id="RHEA-COMP:10368"/>
        <dbReference type="ChEBI" id="CHEBI:15378"/>
        <dbReference type="ChEBI" id="CHEBI:57856"/>
        <dbReference type="ChEBI" id="CHEBI:59789"/>
        <dbReference type="ChEBI" id="CHEBI:73542"/>
        <dbReference type="ChEBI" id="CHEBI:74269"/>
        <dbReference type="EC" id="2.1.1.221"/>
    </reaction>
</comment>
<dbReference type="InParanoid" id="A0A1Y2GM39"/>
<dbReference type="PANTHER" id="PTHR13563:SF13">
    <property type="entry name" value="TRNA METHYLTRANSFERASE 10 HOMOLOG A"/>
    <property type="match status" value="1"/>
</dbReference>
<dbReference type="InterPro" id="IPR007356">
    <property type="entry name" value="tRNA_m1G_MeTrfase_euk"/>
</dbReference>
<dbReference type="Proteomes" id="UP000193648">
    <property type="component" value="Unassembled WGS sequence"/>
</dbReference>
<accession>A0A1Y2GM39</accession>
<dbReference type="InterPro" id="IPR038459">
    <property type="entry name" value="MT_TRM10-typ_sf"/>
</dbReference>
<feature type="region of interest" description="Disordered" evidence="9">
    <location>
        <begin position="1"/>
        <end position="163"/>
    </location>
</feature>
<dbReference type="STRING" id="64571.A0A1Y2GM39"/>
<dbReference type="AlphaFoldDB" id="A0A1Y2GM39"/>
<keyword evidence="3 11" id="KW-0489">Methyltransferase</keyword>
<reference evidence="11 12" key="1">
    <citation type="submission" date="2016-07" db="EMBL/GenBank/DDBJ databases">
        <title>Pervasive Adenine N6-methylation of Active Genes in Fungi.</title>
        <authorList>
            <consortium name="DOE Joint Genome Institute"/>
            <person name="Mondo S.J."/>
            <person name="Dannebaum R.O."/>
            <person name="Kuo R.C."/>
            <person name="Labutti K."/>
            <person name="Haridas S."/>
            <person name="Kuo A."/>
            <person name="Salamov A."/>
            <person name="Ahrendt S.R."/>
            <person name="Lipzen A."/>
            <person name="Sullivan W."/>
            <person name="Andreopoulos W.B."/>
            <person name="Clum A."/>
            <person name="Lindquist E."/>
            <person name="Daum C."/>
            <person name="Ramamoorthy G.K."/>
            <person name="Gryganskyi A."/>
            <person name="Culley D."/>
            <person name="Magnuson J.K."/>
            <person name="James T.Y."/>
            <person name="O'Malley M.A."/>
            <person name="Stajich J.E."/>
            <person name="Spatafora J.W."/>
            <person name="Visel A."/>
            <person name="Grigoriev I.V."/>
        </authorList>
    </citation>
    <scope>NUCLEOTIDE SEQUENCE [LARGE SCALE GENOMIC DNA]</scope>
    <source>
        <strain evidence="11 12">NRRL 3116</strain>
    </source>
</reference>
<feature type="compositionally biased region" description="Basic and acidic residues" evidence="9">
    <location>
        <begin position="121"/>
        <end position="134"/>
    </location>
</feature>
<dbReference type="GO" id="GO:0000049">
    <property type="term" value="F:tRNA binding"/>
    <property type="evidence" value="ECO:0007669"/>
    <property type="project" value="TreeGrafter"/>
</dbReference>
<evidence type="ECO:0000256" key="3">
    <source>
        <dbReference type="ARBA" id="ARBA00022603"/>
    </source>
</evidence>
<feature type="compositionally biased region" description="Basic and acidic residues" evidence="9">
    <location>
        <begin position="522"/>
        <end position="540"/>
    </location>
</feature>
<dbReference type="GeneID" id="33563896"/>
<keyword evidence="4 11" id="KW-0808">Transferase</keyword>
<feature type="compositionally biased region" description="Low complexity" evidence="9">
    <location>
        <begin position="48"/>
        <end position="75"/>
    </location>
</feature>
<evidence type="ECO:0000256" key="6">
    <source>
        <dbReference type="ARBA" id="ARBA00031792"/>
    </source>
</evidence>
<evidence type="ECO:0000313" key="12">
    <source>
        <dbReference type="Proteomes" id="UP000193648"/>
    </source>
</evidence>
<sequence>MSEAQSSVVKGLAALPQQESSALKEEEHGFHSTDTTSTEDREADLSKTTTAKAEMPATTETEPATAAATATTAETETVETTEEADPRSKNPFWKPRPPPIMGPDGKPLSRNAMKKLLKQQQFEERKPQLRAQEKLKRKQKSKERHDAIEAGLIPPPPKRHKSDQIHTGITIGVDMSFDDLMLEKEVKSMVDQIKRCYSYNRTCEKIVHLALTSFTGQSKQEFCKRANGFELWKNFTIHEKGLEEVWPSEEISGKQHLAELKRLQAIASAKSEAVKAKVLATYAQTESASSSASTLAPLPIATGAEEGGVNEKNSSEALLSSASTTESGLGALSEVAIQNAVEKQDNISAKEAEASPFVDQTYTSPLSTPGTPATLENGTTTNPALDIKALEKERQQKEEKLATIPAVKKVVYLSADSPNTITQLEENTCYVLGGIVDKNRYPNLCQNKAEKLGIETAQLPIGDYIQMSSRRILTVNQVFEILLQFIECNDWKEAFLKVIPQRKLEEKPRVRRSVESWRPNHHARDEQLSGFDSRESRSGSEARSITSSHESEDEGGWGREGEVQDQPMDTDEFKKRSDSV</sequence>
<evidence type="ECO:0000313" key="11">
    <source>
        <dbReference type="EMBL" id="ORZ14963.1"/>
    </source>
</evidence>
<feature type="domain" description="SAM-dependent MTase TRM10-type" evidence="10">
    <location>
        <begin position="157"/>
        <end position="506"/>
    </location>
</feature>
<protein>
    <recommendedName>
        <fullName evidence="2">tRNA (guanine(9)-N1)-methyltransferase</fullName>
        <ecNumber evidence="1">2.1.1.221</ecNumber>
    </recommendedName>
    <alternativeName>
        <fullName evidence="7">tRNA methyltransferase 10</fullName>
    </alternativeName>
    <alternativeName>
        <fullName evidence="6">tRNA(m1G9)-methyltransferase</fullName>
    </alternativeName>
</protein>
<dbReference type="GO" id="GO:0005634">
    <property type="term" value="C:nucleus"/>
    <property type="evidence" value="ECO:0007669"/>
    <property type="project" value="TreeGrafter"/>
</dbReference>
<dbReference type="OrthoDB" id="278300at2759"/>
<dbReference type="FunCoup" id="A0A1Y2GM39">
    <property type="interactions" value="692"/>
</dbReference>
<feature type="region of interest" description="Disordered" evidence="9">
    <location>
        <begin position="360"/>
        <end position="381"/>
    </location>
</feature>
<dbReference type="RefSeq" id="XP_021881095.1">
    <property type="nucleotide sequence ID" value="XM_022022052.1"/>
</dbReference>